<dbReference type="KEGG" id="tbl:TBLA_0E00610"/>
<keyword evidence="5" id="KW-0496">Mitochondrion</keyword>
<dbReference type="GeneID" id="14496248"/>
<keyword evidence="7" id="KW-1185">Reference proteome</keyword>
<dbReference type="Pfam" id="PF17068">
    <property type="entry name" value="RRG8"/>
    <property type="match status" value="1"/>
</dbReference>
<proteinExistence type="inferred from homology"/>
<dbReference type="OrthoDB" id="4035333at2759"/>
<evidence type="ECO:0000313" key="6">
    <source>
        <dbReference type="EMBL" id="CCH61122.1"/>
    </source>
</evidence>
<dbReference type="InterPro" id="IPR031415">
    <property type="entry name" value="Rrg8"/>
</dbReference>
<evidence type="ECO:0000256" key="2">
    <source>
        <dbReference type="ARBA" id="ARBA00004173"/>
    </source>
</evidence>
<evidence type="ECO:0000256" key="4">
    <source>
        <dbReference type="ARBA" id="ARBA00013944"/>
    </source>
</evidence>
<dbReference type="HOGENOM" id="CLU_090059_0_0_1"/>
<protein>
    <recommendedName>
        <fullName evidence="4">Required for respiratory growth protein 8, mitochondrial</fullName>
    </recommendedName>
</protein>
<evidence type="ECO:0000313" key="7">
    <source>
        <dbReference type="Proteomes" id="UP000002866"/>
    </source>
</evidence>
<dbReference type="FunCoup" id="I2H420">
    <property type="interactions" value="35"/>
</dbReference>
<evidence type="ECO:0000256" key="5">
    <source>
        <dbReference type="ARBA" id="ARBA00023128"/>
    </source>
</evidence>
<sequence length="270" mass="31914">MRITQSFKKNISNPFKFKDSVRLSPLLTHFERWSRKKKKLLLPTKDFNIDDNDKRLVKPSLPNFDLQNNPIANLLSSPIRRDRISKAHLPKELLMQAKYLPVDMSMNKLQLVFPIFQNKKGRNSYLANSEAVLLKQIKGKYQWVPPSIIHSSVRKYNLSDISIEKDAIEIYKNKLVSFIEQKLVIASKKDYKRNILKPFRVTFKTEISPSIMIRREQDPLTSKLIQINLDPLKYLWVEKLQLENDELILNIQDDYELIYSLFKLIYFTES</sequence>
<comment type="similarity">
    <text evidence="3">Belongs to the RRG8 family.</text>
</comment>
<evidence type="ECO:0000256" key="3">
    <source>
        <dbReference type="ARBA" id="ARBA00006716"/>
    </source>
</evidence>
<dbReference type="GO" id="GO:0005739">
    <property type="term" value="C:mitochondrion"/>
    <property type="evidence" value="ECO:0007669"/>
    <property type="project" value="UniProtKB-SubCell"/>
</dbReference>
<dbReference type="RefSeq" id="XP_004180641.1">
    <property type="nucleotide sequence ID" value="XM_004180593.1"/>
</dbReference>
<dbReference type="EMBL" id="HE806320">
    <property type="protein sequence ID" value="CCH61122.1"/>
    <property type="molecule type" value="Genomic_DNA"/>
</dbReference>
<dbReference type="eggNOG" id="ENOG502S46Y">
    <property type="taxonomic scope" value="Eukaryota"/>
</dbReference>
<organism evidence="6 7">
    <name type="scientific">Henningerozyma blattae (strain ATCC 34711 / CBS 6284 / DSM 70876 / NBRC 10599 / NRRL Y-10934 / UCD 77-7)</name>
    <name type="common">Yeast</name>
    <name type="synonym">Tetrapisispora blattae</name>
    <dbReference type="NCBI Taxonomy" id="1071380"/>
    <lineage>
        <taxon>Eukaryota</taxon>
        <taxon>Fungi</taxon>
        <taxon>Dikarya</taxon>
        <taxon>Ascomycota</taxon>
        <taxon>Saccharomycotina</taxon>
        <taxon>Saccharomycetes</taxon>
        <taxon>Saccharomycetales</taxon>
        <taxon>Saccharomycetaceae</taxon>
        <taxon>Henningerozyma</taxon>
    </lineage>
</organism>
<dbReference type="STRING" id="1071380.I2H420"/>
<reference evidence="6 7" key="1">
    <citation type="journal article" date="2011" name="Proc. Natl. Acad. Sci. U.S.A.">
        <title>Evolutionary erosion of yeast sex chromosomes by mating-type switching accidents.</title>
        <authorList>
            <person name="Gordon J.L."/>
            <person name="Armisen D."/>
            <person name="Proux-Wera E."/>
            <person name="Oheigeartaigh S.S."/>
            <person name="Byrne K.P."/>
            <person name="Wolfe K.H."/>
        </authorList>
    </citation>
    <scope>NUCLEOTIDE SEQUENCE [LARGE SCALE GENOMIC DNA]</scope>
    <source>
        <strain evidence="7">ATCC 34711 / CBS 6284 / DSM 70876 / NBRC 10599 / NRRL Y-10934 / UCD 77-7</strain>
    </source>
</reference>
<dbReference type="AlphaFoldDB" id="I2H420"/>
<comment type="function">
    <text evidence="1">Required for respiratory activity and maintenance and expression of the mitochondrial genome.</text>
</comment>
<accession>I2H420</accession>
<dbReference type="Proteomes" id="UP000002866">
    <property type="component" value="Chromosome 5"/>
</dbReference>
<name>I2H420_HENB6</name>
<gene>
    <name evidence="6" type="primary">TBLA0E00610</name>
    <name evidence="6" type="ORF">TBLA_0E00610</name>
</gene>
<comment type="subcellular location">
    <subcellularLocation>
        <location evidence="2">Mitochondrion</location>
    </subcellularLocation>
</comment>
<evidence type="ECO:0000256" key="1">
    <source>
        <dbReference type="ARBA" id="ARBA00003548"/>
    </source>
</evidence>
<dbReference type="InParanoid" id="I2H420"/>